<dbReference type="InterPro" id="IPR028082">
    <property type="entry name" value="Peripla_BP_I"/>
</dbReference>
<comment type="subcellular location">
    <subcellularLocation>
        <location evidence="1">Cell membrane</location>
        <topology evidence="1">Lipid-anchor</topology>
    </subcellularLocation>
</comment>
<evidence type="ECO:0000256" key="1">
    <source>
        <dbReference type="ARBA" id="ARBA00004193"/>
    </source>
</evidence>
<dbReference type="InterPro" id="IPR003760">
    <property type="entry name" value="PnrA-like"/>
</dbReference>
<dbReference type="InterPro" id="IPR050957">
    <property type="entry name" value="BMP_lipoprotein"/>
</dbReference>
<keyword evidence="5" id="KW-0472">Membrane</keyword>
<gene>
    <name evidence="8" type="ORF">METZ01_LOCUS303934</name>
</gene>
<feature type="domain" description="ABC transporter substrate-binding protein PnrA-like" evidence="7">
    <location>
        <begin position="13"/>
        <end position="198"/>
    </location>
</feature>
<dbReference type="SUPFAM" id="SSF53822">
    <property type="entry name" value="Periplasmic binding protein-like I"/>
    <property type="match status" value="1"/>
</dbReference>
<name>A0A382MR61_9ZZZZ</name>
<accession>A0A382MR61</accession>
<evidence type="ECO:0000256" key="6">
    <source>
        <dbReference type="ARBA" id="ARBA00023288"/>
    </source>
</evidence>
<proteinExistence type="inferred from homology"/>
<dbReference type="AlphaFoldDB" id="A0A382MR61"/>
<sequence length="285" mass="30440">EYQVIEEIVDPTDSLPAIRDFASQGYDLIIGHGIEYVDPIQQLWAEFPEVDFAMAGGILIPGSVTTPNVADWLYNTQDMAWPNGVLTANALVGDTIGIVGGPEFDFVKGMHQSYRDAVMSVNPNIDFLEGFAGSFVDVQRAAEVAQQHIDQGADLIYCSGDGICIGAAQAASAAGIPIAVGFGSQEQAAPDVYLSATVIRLDGLYGVWFDQVRDGSFGTSEGELTFGEEGYAFFPSGIFNGQVEVMPVNMNATVETAIPLAELQAIMDDFVSSVQNGEFMIPFPG</sequence>
<evidence type="ECO:0000259" key="7">
    <source>
        <dbReference type="Pfam" id="PF02608"/>
    </source>
</evidence>
<dbReference type="PANTHER" id="PTHR34296">
    <property type="entry name" value="TRANSCRIPTIONAL ACTIVATOR PROTEIN MED"/>
    <property type="match status" value="1"/>
</dbReference>
<feature type="non-terminal residue" evidence="8">
    <location>
        <position position="1"/>
    </location>
</feature>
<dbReference type="EMBL" id="UINC01095193">
    <property type="protein sequence ID" value="SVC51080.1"/>
    <property type="molecule type" value="Genomic_DNA"/>
</dbReference>
<keyword evidence="3" id="KW-1003">Cell membrane</keyword>
<evidence type="ECO:0000256" key="4">
    <source>
        <dbReference type="ARBA" id="ARBA00022729"/>
    </source>
</evidence>
<dbReference type="GO" id="GO:0005886">
    <property type="term" value="C:plasma membrane"/>
    <property type="evidence" value="ECO:0007669"/>
    <property type="project" value="UniProtKB-SubCell"/>
</dbReference>
<comment type="similarity">
    <text evidence="2">Belongs to the BMP lipoprotein family.</text>
</comment>
<evidence type="ECO:0000256" key="2">
    <source>
        <dbReference type="ARBA" id="ARBA00008610"/>
    </source>
</evidence>
<organism evidence="8">
    <name type="scientific">marine metagenome</name>
    <dbReference type="NCBI Taxonomy" id="408172"/>
    <lineage>
        <taxon>unclassified sequences</taxon>
        <taxon>metagenomes</taxon>
        <taxon>ecological metagenomes</taxon>
    </lineage>
</organism>
<evidence type="ECO:0000313" key="8">
    <source>
        <dbReference type="EMBL" id="SVC51080.1"/>
    </source>
</evidence>
<evidence type="ECO:0000256" key="5">
    <source>
        <dbReference type="ARBA" id="ARBA00023136"/>
    </source>
</evidence>
<protein>
    <recommendedName>
        <fullName evidence="7">ABC transporter substrate-binding protein PnrA-like domain-containing protein</fullName>
    </recommendedName>
</protein>
<evidence type="ECO:0000256" key="3">
    <source>
        <dbReference type="ARBA" id="ARBA00022475"/>
    </source>
</evidence>
<dbReference type="PANTHER" id="PTHR34296:SF2">
    <property type="entry name" value="ABC TRANSPORTER GUANOSINE-BINDING PROTEIN NUPN"/>
    <property type="match status" value="1"/>
</dbReference>
<dbReference type="Pfam" id="PF02608">
    <property type="entry name" value="Bmp"/>
    <property type="match status" value="1"/>
</dbReference>
<keyword evidence="6" id="KW-0449">Lipoprotein</keyword>
<dbReference type="Gene3D" id="3.40.50.2300">
    <property type="match status" value="2"/>
</dbReference>
<reference evidence="8" key="1">
    <citation type="submission" date="2018-05" db="EMBL/GenBank/DDBJ databases">
        <authorList>
            <person name="Lanie J.A."/>
            <person name="Ng W.-L."/>
            <person name="Kazmierczak K.M."/>
            <person name="Andrzejewski T.M."/>
            <person name="Davidsen T.M."/>
            <person name="Wayne K.J."/>
            <person name="Tettelin H."/>
            <person name="Glass J.I."/>
            <person name="Rusch D."/>
            <person name="Podicherti R."/>
            <person name="Tsui H.-C.T."/>
            <person name="Winkler M.E."/>
        </authorList>
    </citation>
    <scope>NUCLEOTIDE SEQUENCE</scope>
</reference>
<keyword evidence="4" id="KW-0732">Signal</keyword>